<dbReference type="PANTHER" id="PTHR13280">
    <property type="entry name" value="PHOSPHOFURIN ACIDIC CLUSTER SORTING PROTEIN"/>
    <property type="match status" value="1"/>
</dbReference>
<evidence type="ECO:0000313" key="3">
    <source>
        <dbReference type="EMBL" id="KAK7572106.1"/>
    </source>
</evidence>
<feature type="region of interest" description="Disordered" evidence="1">
    <location>
        <begin position="30"/>
        <end position="91"/>
    </location>
</feature>
<reference evidence="3 4" key="1">
    <citation type="submission" date="2024-03" db="EMBL/GenBank/DDBJ databases">
        <title>Adaptation during the transition from Ophiocordyceps entomopathogen to insect associate is accompanied by gene loss and intensified selection.</title>
        <authorList>
            <person name="Ward C.M."/>
            <person name="Onetto C.A."/>
            <person name="Borneman A.R."/>
        </authorList>
    </citation>
    <scope>NUCLEOTIDE SEQUENCE [LARGE SCALE GENOMIC DNA]</scope>
    <source>
        <strain evidence="3">AWRI1</strain>
        <tissue evidence="3">Single Adult Female</tissue>
    </source>
</reference>
<keyword evidence="4" id="KW-1185">Reference proteome</keyword>
<evidence type="ECO:0000313" key="4">
    <source>
        <dbReference type="Proteomes" id="UP001367676"/>
    </source>
</evidence>
<sequence length="714" mass="80211">MEMELDLVGDCKESKGHNIIVAKISVCSLSSQPVDHEENNKSAVGRGVADFSDEEEDFSSGNDDGEGEGSDSEPMIDERRRGRKTKMNGNVRQRNLKQKFISLLKRFRVNEDLQSLDNDQETISRKLSVVVGGDMDGVDIEDLFEELEDLSDSGPEMDTMSISSTPKPSLRPFFSSSRSLLLDGLNTPERTLERVSDESSRRADSDSHPDNWTDSDPPPPNTSPPRNHVEEKKEEKDRKSRLFTRDRNNSSASKSKKYFQLNAQTDLNASRTNDLLSPSNRPLDILNPMDTRKTITDQISRLFPSEDGLPDVLCLVNTNEHLGLQLVSILQDRQYKVMGLSGSADIRTAVTFLVNKMLKIFNSCPKRPPQLKLLLAGSDSYINTVVRHYIDQLSLKPPDWISYIKFFVIPLGSGYLSKYLGSVDNVYNSLFITDSWRERLENVDNSEIGIRIQRYLQQANSCVQLPIAEAMLTCKEKSSTEESSQIFIPFILDVRLGNTELFTTNNSLETTLDDSLITSPSVIPPALLNTSSPPANVADKRIEKPGTPPSSPNINYHITSQYKDLCEPLELQLDYWLTSKSSEVKNDVGGKKNDSGKLTLKTAFRSLQIAKLNFGEAPVAQFSINYTTKEKKQKIMRLGKKKEKDKENEPKYQLVDGVCRLICSPRAQNIPLSVNIDGNEWTGVKFFQLSSQWQTHIRSFPITLFSGPQDSTSN</sequence>
<feature type="compositionally biased region" description="Basic and acidic residues" evidence="1">
    <location>
        <begin position="227"/>
        <end position="248"/>
    </location>
</feature>
<evidence type="ECO:0000259" key="2">
    <source>
        <dbReference type="Pfam" id="PF10254"/>
    </source>
</evidence>
<dbReference type="EMBL" id="JBBCAQ010000038">
    <property type="protein sequence ID" value="KAK7572106.1"/>
    <property type="molecule type" value="Genomic_DNA"/>
</dbReference>
<feature type="domain" description="Phosphofurin acidic cluster sorting protein 1/2 C-terminal" evidence="2">
    <location>
        <begin position="296"/>
        <end position="706"/>
    </location>
</feature>
<proteinExistence type="predicted"/>
<feature type="compositionally biased region" description="Acidic residues" evidence="1">
    <location>
        <begin position="51"/>
        <end position="75"/>
    </location>
</feature>
<feature type="compositionally biased region" description="Basic and acidic residues" evidence="1">
    <location>
        <begin position="190"/>
        <end position="211"/>
    </location>
</feature>
<feature type="region of interest" description="Disordered" evidence="1">
    <location>
        <begin position="185"/>
        <end position="264"/>
    </location>
</feature>
<evidence type="ECO:0000256" key="1">
    <source>
        <dbReference type="SAM" id="MobiDB-lite"/>
    </source>
</evidence>
<gene>
    <name evidence="3" type="ORF">V9T40_014578</name>
</gene>
<dbReference type="Pfam" id="PF10254">
    <property type="entry name" value="Pacs-1"/>
    <property type="match status" value="1"/>
</dbReference>
<accession>A0AAN9T640</accession>
<dbReference type="InterPro" id="IPR019381">
    <property type="entry name" value="PACS1/2_C"/>
</dbReference>
<dbReference type="GO" id="GO:0072659">
    <property type="term" value="P:protein localization to plasma membrane"/>
    <property type="evidence" value="ECO:0007669"/>
    <property type="project" value="TreeGrafter"/>
</dbReference>
<feature type="region of interest" description="Disordered" evidence="1">
    <location>
        <begin position="151"/>
        <end position="172"/>
    </location>
</feature>
<dbReference type="Proteomes" id="UP001367676">
    <property type="component" value="Unassembled WGS sequence"/>
</dbReference>
<dbReference type="PANTHER" id="PTHR13280:SF17">
    <property type="entry name" value="KRUEPPEL TARGET AT 95D, ISOFORM A"/>
    <property type="match status" value="1"/>
</dbReference>
<name>A0AAN9T640_9HEMI</name>
<dbReference type="AlphaFoldDB" id="A0AAN9T640"/>
<organism evidence="3 4">
    <name type="scientific">Parthenolecanium corni</name>
    <dbReference type="NCBI Taxonomy" id="536013"/>
    <lineage>
        <taxon>Eukaryota</taxon>
        <taxon>Metazoa</taxon>
        <taxon>Ecdysozoa</taxon>
        <taxon>Arthropoda</taxon>
        <taxon>Hexapoda</taxon>
        <taxon>Insecta</taxon>
        <taxon>Pterygota</taxon>
        <taxon>Neoptera</taxon>
        <taxon>Paraneoptera</taxon>
        <taxon>Hemiptera</taxon>
        <taxon>Sternorrhyncha</taxon>
        <taxon>Coccoidea</taxon>
        <taxon>Coccidae</taxon>
        <taxon>Parthenolecanium</taxon>
    </lineage>
</organism>
<protein>
    <recommendedName>
        <fullName evidence="2">Phosphofurin acidic cluster sorting protein 1/2 C-terminal domain-containing protein</fullName>
    </recommendedName>
</protein>
<comment type="caution">
    <text evidence="3">The sequence shown here is derived from an EMBL/GenBank/DDBJ whole genome shotgun (WGS) entry which is preliminary data.</text>
</comment>